<evidence type="ECO:0000313" key="2">
    <source>
        <dbReference type="EMBL" id="ONK70027.1"/>
    </source>
</evidence>
<dbReference type="PANTHER" id="PTHR33879:SF3">
    <property type="entry name" value="17.6 KDA CLASS II HEAT SHOCK PROTEIN-RELATED"/>
    <property type="match status" value="1"/>
</dbReference>
<organism evidence="2 3">
    <name type="scientific">Asparagus officinalis</name>
    <name type="common">Garden asparagus</name>
    <dbReference type="NCBI Taxonomy" id="4686"/>
    <lineage>
        <taxon>Eukaryota</taxon>
        <taxon>Viridiplantae</taxon>
        <taxon>Streptophyta</taxon>
        <taxon>Embryophyta</taxon>
        <taxon>Tracheophyta</taxon>
        <taxon>Spermatophyta</taxon>
        <taxon>Magnoliopsida</taxon>
        <taxon>Liliopsida</taxon>
        <taxon>Asparagales</taxon>
        <taxon>Asparagaceae</taxon>
        <taxon>Asparagoideae</taxon>
        <taxon>Asparagus</taxon>
    </lineage>
</organism>
<dbReference type="EMBL" id="CM007385">
    <property type="protein sequence ID" value="ONK70027.1"/>
    <property type="molecule type" value="Genomic_DNA"/>
</dbReference>
<dbReference type="Proteomes" id="UP000243459">
    <property type="component" value="Chromosome 5"/>
</dbReference>
<evidence type="ECO:0008006" key="4">
    <source>
        <dbReference type="Google" id="ProtNLM"/>
    </source>
</evidence>
<sequence>MVVRDESRDRRGEEDGEMEMDMWRFWLPSGALPRLATAKRVGGELVVIVPKGAEDEDEDEEGREEFGRKKEVKRSDV</sequence>
<accession>A0A5P1EXV7</accession>
<evidence type="ECO:0000313" key="3">
    <source>
        <dbReference type="Proteomes" id="UP000243459"/>
    </source>
</evidence>
<proteinExistence type="predicted"/>
<feature type="compositionally biased region" description="Basic and acidic residues" evidence="1">
    <location>
        <begin position="64"/>
        <end position="77"/>
    </location>
</feature>
<name>A0A5P1EXV7_ASPOF</name>
<feature type="region of interest" description="Disordered" evidence="1">
    <location>
        <begin position="50"/>
        <end position="77"/>
    </location>
</feature>
<gene>
    <name evidence="2" type="ORF">A4U43_C05F29480</name>
</gene>
<protein>
    <recommendedName>
        <fullName evidence="4">SHSP domain-containing protein</fullName>
    </recommendedName>
</protein>
<keyword evidence="3" id="KW-1185">Reference proteome</keyword>
<reference evidence="3" key="1">
    <citation type="journal article" date="2017" name="Nat. Commun.">
        <title>The asparagus genome sheds light on the origin and evolution of a young Y chromosome.</title>
        <authorList>
            <person name="Harkess A."/>
            <person name="Zhou J."/>
            <person name="Xu C."/>
            <person name="Bowers J.E."/>
            <person name="Van der Hulst R."/>
            <person name="Ayyampalayam S."/>
            <person name="Mercati F."/>
            <person name="Riccardi P."/>
            <person name="McKain M.R."/>
            <person name="Kakrana A."/>
            <person name="Tang H."/>
            <person name="Ray J."/>
            <person name="Groenendijk J."/>
            <person name="Arikit S."/>
            <person name="Mathioni S.M."/>
            <person name="Nakano M."/>
            <person name="Shan H."/>
            <person name="Telgmann-Rauber A."/>
            <person name="Kanno A."/>
            <person name="Yue Z."/>
            <person name="Chen H."/>
            <person name="Li W."/>
            <person name="Chen Y."/>
            <person name="Xu X."/>
            <person name="Zhang Y."/>
            <person name="Luo S."/>
            <person name="Chen H."/>
            <person name="Gao J."/>
            <person name="Mao Z."/>
            <person name="Pires J.C."/>
            <person name="Luo M."/>
            <person name="Kudrna D."/>
            <person name="Wing R.A."/>
            <person name="Meyers B.C."/>
            <person name="Yi K."/>
            <person name="Kong H."/>
            <person name="Lavrijsen P."/>
            <person name="Sunseri F."/>
            <person name="Falavigna A."/>
            <person name="Ye Y."/>
            <person name="Leebens-Mack J.H."/>
            <person name="Chen G."/>
        </authorList>
    </citation>
    <scope>NUCLEOTIDE SEQUENCE [LARGE SCALE GENOMIC DNA]</scope>
    <source>
        <strain evidence="3">cv. DH0086</strain>
    </source>
</reference>
<feature type="compositionally biased region" description="Acidic residues" evidence="1">
    <location>
        <begin position="54"/>
        <end position="63"/>
    </location>
</feature>
<dbReference type="PANTHER" id="PTHR33879">
    <property type="entry name" value="17.6 KDA CLASS II HEAT SHOCK PROTEIN-RELATED"/>
    <property type="match status" value="1"/>
</dbReference>
<evidence type="ECO:0000256" key="1">
    <source>
        <dbReference type="SAM" id="MobiDB-lite"/>
    </source>
</evidence>
<dbReference type="Gramene" id="ONK70027">
    <property type="protein sequence ID" value="ONK70027"/>
    <property type="gene ID" value="A4U43_C05F29480"/>
</dbReference>
<dbReference type="AlphaFoldDB" id="A0A5P1EXV7"/>